<name>A0A1A9WVZ2_9MUSC</name>
<evidence type="ECO:0000313" key="2">
    <source>
        <dbReference type="EnsemblMetazoa" id="GBRI034480-PA"/>
    </source>
</evidence>
<reference evidence="3" key="1">
    <citation type="submission" date="2014-03" db="EMBL/GenBank/DDBJ databases">
        <authorList>
            <person name="Aksoy S."/>
            <person name="Warren W."/>
            <person name="Wilson R.K."/>
        </authorList>
    </citation>
    <scope>NUCLEOTIDE SEQUENCE [LARGE SCALE GENOMIC DNA]</scope>
    <source>
        <strain evidence="3">IAEA</strain>
    </source>
</reference>
<protein>
    <submittedName>
        <fullName evidence="2">Uncharacterized protein</fullName>
    </submittedName>
</protein>
<organism evidence="2 3">
    <name type="scientific">Glossina brevipalpis</name>
    <dbReference type="NCBI Taxonomy" id="37001"/>
    <lineage>
        <taxon>Eukaryota</taxon>
        <taxon>Metazoa</taxon>
        <taxon>Ecdysozoa</taxon>
        <taxon>Arthropoda</taxon>
        <taxon>Hexapoda</taxon>
        <taxon>Insecta</taxon>
        <taxon>Pterygota</taxon>
        <taxon>Neoptera</taxon>
        <taxon>Endopterygota</taxon>
        <taxon>Diptera</taxon>
        <taxon>Brachycera</taxon>
        <taxon>Muscomorpha</taxon>
        <taxon>Hippoboscoidea</taxon>
        <taxon>Glossinidae</taxon>
        <taxon>Glossina</taxon>
    </lineage>
</organism>
<feature type="transmembrane region" description="Helical" evidence="1">
    <location>
        <begin position="71"/>
        <end position="92"/>
    </location>
</feature>
<dbReference type="VEuPathDB" id="VectorBase:GBRI034480"/>
<proteinExistence type="predicted"/>
<keyword evidence="1" id="KW-0812">Transmembrane</keyword>
<dbReference type="Proteomes" id="UP000091820">
    <property type="component" value="Unassembled WGS sequence"/>
</dbReference>
<keyword evidence="1" id="KW-1133">Transmembrane helix</keyword>
<dbReference type="EnsemblMetazoa" id="GBRI034480-RA">
    <property type="protein sequence ID" value="GBRI034480-PA"/>
    <property type="gene ID" value="GBRI034480"/>
</dbReference>
<dbReference type="AlphaFoldDB" id="A0A1A9WVZ2"/>
<sequence>MNAISTYTMHACMQIYNLISTRYCTVPYRTSNGTTMLVAAIKAQHTTQNFLTSVTIVREETRNKSKKLERIFTNFAKFILTAVFWHFHLVMFGKFPNLAKP</sequence>
<keyword evidence="3" id="KW-1185">Reference proteome</keyword>
<keyword evidence="1" id="KW-0472">Membrane</keyword>
<evidence type="ECO:0000313" key="3">
    <source>
        <dbReference type="Proteomes" id="UP000091820"/>
    </source>
</evidence>
<accession>A0A1A9WVZ2</accession>
<evidence type="ECO:0000256" key="1">
    <source>
        <dbReference type="SAM" id="Phobius"/>
    </source>
</evidence>
<reference evidence="2" key="2">
    <citation type="submission" date="2020-05" db="UniProtKB">
        <authorList>
            <consortium name="EnsemblMetazoa"/>
        </authorList>
    </citation>
    <scope>IDENTIFICATION</scope>
    <source>
        <strain evidence="2">IAEA</strain>
    </source>
</reference>